<dbReference type="Proteomes" id="UP001201812">
    <property type="component" value="Unassembled WGS sequence"/>
</dbReference>
<proteinExistence type="predicted"/>
<organism evidence="2 3">
    <name type="scientific">Ditylenchus destructor</name>
    <dbReference type="NCBI Taxonomy" id="166010"/>
    <lineage>
        <taxon>Eukaryota</taxon>
        <taxon>Metazoa</taxon>
        <taxon>Ecdysozoa</taxon>
        <taxon>Nematoda</taxon>
        <taxon>Chromadorea</taxon>
        <taxon>Rhabditida</taxon>
        <taxon>Tylenchina</taxon>
        <taxon>Tylenchomorpha</taxon>
        <taxon>Sphaerularioidea</taxon>
        <taxon>Anguinidae</taxon>
        <taxon>Anguininae</taxon>
        <taxon>Ditylenchus</taxon>
    </lineage>
</organism>
<dbReference type="Pfam" id="PF21055">
    <property type="entry name" value="ZSWIM4-8_C"/>
    <property type="match status" value="1"/>
</dbReference>
<evidence type="ECO:0000259" key="1">
    <source>
        <dbReference type="Pfam" id="PF21055"/>
    </source>
</evidence>
<accession>A0AAD4R6H4</accession>
<feature type="domain" description="ZSWIM4-8 C-terminal" evidence="1">
    <location>
        <begin position="64"/>
        <end position="158"/>
    </location>
</feature>
<evidence type="ECO:0000313" key="2">
    <source>
        <dbReference type="EMBL" id="KAI1726256.1"/>
    </source>
</evidence>
<keyword evidence="3" id="KW-1185">Reference proteome</keyword>
<name>A0AAD4R6H4_9BILA</name>
<reference evidence="2" key="1">
    <citation type="submission" date="2022-01" db="EMBL/GenBank/DDBJ databases">
        <title>Genome Sequence Resource for Two Populations of Ditylenchus destructor, the Migratory Endoparasitic Phytonematode.</title>
        <authorList>
            <person name="Zhang H."/>
            <person name="Lin R."/>
            <person name="Xie B."/>
        </authorList>
    </citation>
    <scope>NUCLEOTIDE SEQUENCE</scope>
    <source>
        <strain evidence="2">BazhouSP</strain>
    </source>
</reference>
<gene>
    <name evidence="2" type="ORF">DdX_02965</name>
</gene>
<dbReference type="InterPro" id="IPR048370">
    <property type="entry name" value="ZSWIM4-8_C"/>
</dbReference>
<dbReference type="AlphaFoldDB" id="A0AAD4R6H4"/>
<comment type="caution">
    <text evidence="2">The sequence shown here is derived from an EMBL/GenBank/DDBJ whole genome shotgun (WGS) entry which is preliminary data.</text>
</comment>
<protein>
    <submittedName>
        <fullName evidence="2">Zinc finger SWIM domain-containing protein 8</fullName>
    </submittedName>
</protein>
<sequence>MNVGPNPAFPPPSYIVHSHHHRQHPQPHFRALQHCPPNNNVVFPTSEQPAGLLPTESSDSRNVFLINAHRVGMRAMDTMGQRSSDEGNTWSFMKYSKRPSFSDDICWLFEEVAVNIGPAYVHSFCEKASACLTSPFLLLHFAKESIKYFRSHQPSFPAHQIQQQFAPFNHMPTFNSPPITSGGGPNNMGPIPSNISICGPNSAIAASGSITSPNMCPYSINTTNGAVSIQLSAVKAIAQQVKAIMLQQICVPHSVADLMRHTIEMIYGAAYFKLNHTRFNEPDIDDICELTLLAREAFGMLPTNTAKPMFDTFLRFVRKQKMCKKDVSQRITNCLQN</sequence>
<evidence type="ECO:0000313" key="3">
    <source>
        <dbReference type="Proteomes" id="UP001201812"/>
    </source>
</evidence>
<dbReference type="EMBL" id="JAKKPZ010000002">
    <property type="protein sequence ID" value="KAI1726256.1"/>
    <property type="molecule type" value="Genomic_DNA"/>
</dbReference>